<accession>A0A1T4WIF0</accession>
<evidence type="ECO:0008006" key="3">
    <source>
        <dbReference type="Google" id="ProtNLM"/>
    </source>
</evidence>
<dbReference type="STRING" id="48467.SAMN02745166_00227"/>
<dbReference type="AlphaFoldDB" id="A0A1T4WIF0"/>
<proteinExistence type="predicted"/>
<protein>
    <recommendedName>
        <fullName evidence="3">3-keto-disaccharide hydrolase domain-containing protein</fullName>
    </recommendedName>
</protein>
<organism evidence="1 2">
    <name type="scientific">Prosthecobacter debontii</name>
    <dbReference type="NCBI Taxonomy" id="48467"/>
    <lineage>
        <taxon>Bacteria</taxon>
        <taxon>Pseudomonadati</taxon>
        <taxon>Verrucomicrobiota</taxon>
        <taxon>Verrucomicrobiia</taxon>
        <taxon>Verrucomicrobiales</taxon>
        <taxon>Verrucomicrobiaceae</taxon>
        <taxon>Prosthecobacter</taxon>
    </lineage>
</organism>
<dbReference type="Gene3D" id="2.60.120.560">
    <property type="entry name" value="Exo-inulinase, domain 1"/>
    <property type="match status" value="1"/>
</dbReference>
<dbReference type="OrthoDB" id="195920at2"/>
<evidence type="ECO:0000313" key="2">
    <source>
        <dbReference type="Proteomes" id="UP000190774"/>
    </source>
</evidence>
<evidence type="ECO:0000313" key="1">
    <source>
        <dbReference type="EMBL" id="SKA76675.1"/>
    </source>
</evidence>
<keyword evidence="2" id="KW-1185">Reference proteome</keyword>
<sequence>MISALVQFNPDPAMIPLRSFLSLIFVLAASLPAAEPLLISQPQPEIASPSFKEPLDKTWSIAHGRWTPREGVLDVVELPENKHVPVLHHKVPLQTAVIECEVRFDKPGTFLVGCDATKHVGRVIVKPDGLSIAEDSVKPSHTLATLKLPVKTGEWHHLRVEWTGDQMAANLDGHTLKAQHPYLATPKTRSWLAVGKAAQVRALKVSGTARAAAK</sequence>
<dbReference type="Proteomes" id="UP000190774">
    <property type="component" value="Unassembled WGS sequence"/>
</dbReference>
<name>A0A1T4WIF0_9BACT</name>
<reference evidence="2" key="1">
    <citation type="submission" date="2017-02" db="EMBL/GenBank/DDBJ databases">
        <authorList>
            <person name="Varghese N."/>
            <person name="Submissions S."/>
        </authorList>
    </citation>
    <scope>NUCLEOTIDE SEQUENCE [LARGE SCALE GENOMIC DNA]</scope>
    <source>
        <strain evidence="2">ATCC 700200</strain>
    </source>
</reference>
<dbReference type="EMBL" id="FUYE01000001">
    <property type="protein sequence ID" value="SKA76675.1"/>
    <property type="molecule type" value="Genomic_DNA"/>
</dbReference>
<gene>
    <name evidence="1" type="ORF">SAMN02745166_00227</name>
</gene>